<dbReference type="InterPro" id="IPR015847">
    <property type="entry name" value="ExoRNase_PH_dom2"/>
</dbReference>
<keyword evidence="7" id="KW-0694">RNA-binding</keyword>
<dbReference type="GO" id="GO:0034473">
    <property type="term" value="P:U1 snRNA 3'-end processing"/>
    <property type="evidence" value="ECO:0007669"/>
    <property type="project" value="TreeGrafter"/>
</dbReference>
<feature type="compositionally biased region" description="Low complexity" evidence="10">
    <location>
        <begin position="180"/>
        <end position="194"/>
    </location>
</feature>
<dbReference type="GO" id="GO:0071038">
    <property type="term" value="P:TRAMP-dependent tRNA surveillance pathway"/>
    <property type="evidence" value="ECO:0007669"/>
    <property type="project" value="TreeGrafter"/>
</dbReference>
<dbReference type="GO" id="GO:0034476">
    <property type="term" value="P:U5 snRNA 3'-end processing"/>
    <property type="evidence" value="ECO:0007669"/>
    <property type="project" value="TreeGrafter"/>
</dbReference>
<dbReference type="GO" id="GO:0000177">
    <property type="term" value="C:cytoplasmic exosome (RNase complex)"/>
    <property type="evidence" value="ECO:0007669"/>
    <property type="project" value="TreeGrafter"/>
</dbReference>
<feature type="domain" description="Exoribonuclease phosphorolytic" evidence="12">
    <location>
        <begin position="220"/>
        <end position="284"/>
    </location>
</feature>
<dbReference type="InterPro" id="IPR050590">
    <property type="entry name" value="Exosome_comp_Rrp42_subfam"/>
</dbReference>
<dbReference type="InterPro" id="IPR001247">
    <property type="entry name" value="ExoRNase_PH_dom1"/>
</dbReference>
<dbReference type="SUPFAM" id="SSF54211">
    <property type="entry name" value="Ribosomal protein S5 domain 2-like"/>
    <property type="match status" value="1"/>
</dbReference>
<sequence>MEAAAYKRLYPHEYYEKFVREGARPDGRPLGRARPVSVARGVVSTADGSSLVKIGRTTALAAVKLEVVTPTLDAPDDGNIDVTVELPPMCSATTRPGRVSEEAAYCSRRVADVLHDAKVVDPKKLCIDPGKFAWRVCLDVYVLDHDGCVLDAAVLAATGALRDCVVPVVSVDERGEVSVGAKASDGAGDAAAENEGGEKTKKRKTTTTMKRCEVTTNVAPVSLTTGLYRGRLIVDPNSEEEALMETLVTVCVDDSGSVVAVLKPGGDAEATETQIAHCVAAARARRETCANAMRDAFS</sequence>
<name>A0A7S0DA57_MICPS</name>
<dbReference type="AlphaFoldDB" id="A0A7S0DA57"/>
<dbReference type="InterPro" id="IPR027408">
    <property type="entry name" value="PNPase/RNase_PH_dom_sf"/>
</dbReference>
<evidence type="ECO:0000256" key="9">
    <source>
        <dbReference type="ARBA" id="ARBA00030617"/>
    </source>
</evidence>
<keyword evidence="5" id="KW-0698">rRNA processing</keyword>
<dbReference type="FunFam" id="3.30.230.70:FF:000017">
    <property type="entry name" value="Exosome complex component Rrp42"/>
    <property type="match status" value="1"/>
</dbReference>
<evidence type="ECO:0000259" key="11">
    <source>
        <dbReference type="Pfam" id="PF01138"/>
    </source>
</evidence>
<dbReference type="InterPro" id="IPR033196">
    <property type="entry name" value="Rrp43"/>
</dbReference>
<reference evidence="13" key="1">
    <citation type="submission" date="2021-01" db="EMBL/GenBank/DDBJ databases">
        <authorList>
            <person name="Corre E."/>
            <person name="Pelletier E."/>
            <person name="Niang G."/>
            <person name="Scheremetjew M."/>
            <person name="Finn R."/>
            <person name="Kale V."/>
            <person name="Holt S."/>
            <person name="Cochrane G."/>
            <person name="Meng A."/>
            <person name="Brown T."/>
            <person name="Cohen L."/>
        </authorList>
    </citation>
    <scope>NUCLEOTIDE SEQUENCE</scope>
    <source>
        <strain evidence="13">CCAC1681</strain>
    </source>
</reference>
<evidence type="ECO:0000256" key="7">
    <source>
        <dbReference type="ARBA" id="ARBA00022884"/>
    </source>
</evidence>
<evidence type="ECO:0000256" key="4">
    <source>
        <dbReference type="ARBA" id="ARBA00022490"/>
    </source>
</evidence>
<dbReference type="GO" id="GO:0000467">
    <property type="term" value="P:exonucleolytic trimming to generate mature 3'-end of 5.8S rRNA from tricistronic rRNA transcript (SSU-rRNA, 5.8S rRNA, LSU-rRNA)"/>
    <property type="evidence" value="ECO:0007669"/>
    <property type="project" value="TreeGrafter"/>
</dbReference>
<comment type="subcellular location">
    <subcellularLocation>
        <location evidence="1">Cytoplasm</location>
    </subcellularLocation>
    <subcellularLocation>
        <location evidence="2">Nucleus</location>
        <location evidence="2">Nucleolus</location>
    </subcellularLocation>
</comment>
<protein>
    <recommendedName>
        <fullName evidence="9">Ribosomal RNA-processing protein 43</fullName>
    </recommendedName>
</protein>
<dbReference type="GO" id="GO:0000176">
    <property type="term" value="C:nuclear exosome (RNase complex)"/>
    <property type="evidence" value="ECO:0007669"/>
    <property type="project" value="TreeGrafter"/>
</dbReference>
<keyword evidence="4" id="KW-0963">Cytoplasm</keyword>
<proteinExistence type="inferred from homology"/>
<evidence type="ECO:0000259" key="12">
    <source>
        <dbReference type="Pfam" id="PF03725"/>
    </source>
</evidence>
<keyword evidence="6" id="KW-0271">Exosome</keyword>
<dbReference type="PANTHER" id="PTHR11097">
    <property type="entry name" value="EXOSOME COMPLEX EXONUCLEASE RIBOSOMAL RNA PROCESSING PROTEIN"/>
    <property type="match status" value="1"/>
</dbReference>
<feature type="region of interest" description="Disordered" evidence="10">
    <location>
        <begin position="180"/>
        <end position="207"/>
    </location>
</feature>
<dbReference type="Pfam" id="PF03725">
    <property type="entry name" value="RNase_PH_C"/>
    <property type="match status" value="1"/>
</dbReference>
<dbReference type="GO" id="GO:0071028">
    <property type="term" value="P:nuclear mRNA surveillance"/>
    <property type="evidence" value="ECO:0007669"/>
    <property type="project" value="TreeGrafter"/>
</dbReference>
<dbReference type="CDD" id="cd11369">
    <property type="entry name" value="RNase_PH_RRP43"/>
    <property type="match status" value="1"/>
</dbReference>
<evidence type="ECO:0000313" key="13">
    <source>
        <dbReference type="EMBL" id="CAD8446637.1"/>
    </source>
</evidence>
<gene>
    <name evidence="13" type="ORF">MSP1401_LOCUS9640</name>
</gene>
<dbReference type="EMBL" id="HBEN01011617">
    <property type="protein sequence ID" value="CAD8446637.1"/>
    <property type="molecule type" value="Transcribed_RNA"/>
</dbReference>
<evidence type="ECO:0000256" key="1">
    <source>
        <dbReference type="ARBA" id="ARBA00004496"/>
    </source>
</evidence>
<evidence type="ECO:0000256" key="2">
    <source>
        <dbReference type="ARBA" id="ARBA00004604"/>
    </source>
</evidence>
<evidence type="ECO:0000256" key="5">
    <source>
        <dbReference type="ARBA" id="ARBA00022552"/>
    </source>
</evidence>
<evidence type="ECO:0000256" key="8">
    <source>
        <dbReference type="ARBA" id="ARBA00023242"/>
    </source>
</evidence>
<dbReference type="GO" id="GO:0016075">
    <property type="term" value="P:rRNA catabolic process"/>
    <property type="evidence" value="ECO:0007669"/>
    <property type="project" value="TreeGrafter"/>
</dbReference>
<evidence type="ECO:0000256" key="3">
    <source>
        <dbReference type="ARBA" id="ARBA00006678"/>
    </source>
</evidence>
<dbReference type="GO" id="GO:0071035">
    <property type="term" value="P:nuclear polyadenylation-dependent rRNA catabolic process"/>
    <property type="evidence" value="ECO:0007669"/>
    <property type="project" value="TreeGrafter"/>
</dbReference>
<comment type="similarity">
    <text evidence="3">Belongs to the RNase PH family.</text>
</comment>
<dbReference type="PANTHER" id="PTHR11097:SF9">
    <property type="entry name" value="EXOSOME COMPLEX COMPONENT RRP43"/>
    <property type="match status" value="1"/>
</dbReference>
<dbReference type="SUPFAM" id="SSF55666">
    <property type="entry name" value="Ribonuclease PH domain 2-like"/>
    <property type="match status" value="1"/>
</dbReference>
<evidence type="ECO:0000256" key="6">
    <source>
        <dbReference type="ARBA" id="ARBA00022835"/>
    </source>
</evidence>
<evidence type="ECO:0000256" key="10">
    <source>
        <dbReference type="SAM" id="MobiDB-lite"/>
    </source>
</evidence>
<accession>A0A7S0DA57</accession>
<organism evidence="13">
    <name type="scientific">Micromonas pusilla</name>
    <name type="common">Picoplanktonic green alga</name>
    <name type="synonym">Chromulina pusilla</name>
    <dbReference type="NCBI Taxonomy" id="38833"/>
    <lineage>
        <taxon>Eukaryota</taxon>
        <taxon>Viridiplantae</taxon>
        <taxon>Chlorophyta</taxon>
        <taxon>Mamiellophyceae</taxon>
        <taxon>Mamiellales</taxon>
        <taxon>Mamiellaceae</taxon>
        <taxon>Micromonas</taxon>
    </lineage>
</organism>
<dbReference type="Gene3D" id="3.30.230.70">
    <property type="entry name" value="GHMP Kinase, N-terminal domain"/>
    <property type="match status" value="1"/>
</dbReference>
<dbReference type="GO" id="GO:0005730">
    <property type="term" value="C:nucleolus"/>
    <property type="evidence" value="ECO:0007669"/>
    <property type="project" value="UniProtKB-SubCell"/>
</dbReference>
<dbReference type="InterPro" id="IPR020568">
    <property type="entry name" value="Ribosomal_Su5_D2-typ_SF"/>
</dbReference>
<feature type="domain" description="Exoribonuclease phosphorolytic" evidence="11">
    <location>
        <begin position="33"/>
        <end position="167"/>
    </location>
</feature>
<dbReference type="Pfam" id="PF01138">
    <property type="entry name" value="RNase_PH"/>
    <property type="match status" value="1"/>
</dbReference>
<dbReference type="InterPro" id="IPR036345">
    <property type="entry name" value="ExoRNase_PH_dom2_sf"/>
</dbReference>
<dbReference type="GO" id="GO:0034475">
    <property type="term" value="P:U4 snRNA 3'-end processing"/>
    <property type="evidence" value="ECO:0007669"/>
    <property type="project" value="TreeGrafter"/>
</dbReference>
<keyword evidence="8" id="KW-0539">Nucleus</keyword>
<dbReference type="GO" id="GO:0035925">
    <property type="term" value="F:mRNA 3'-UTR AU-rich region binding"/>
    <property type="evidence" value="ECO:0007669"/>
    <property type="project" value="TreeGrafter"/>
</dbReference>